<dbReference type="GO" id="GO:0046872">
    <property type="term" value="F:metal ion binding"/>
    <property type="evidence" value="ECO:0007669"/>
    <property type="project" value="UniProtKB-KW"/>
</dbReference>
<evidence type="ECO:0000256" key="6">
    <source>
        <dbReference type="ARBA" id="ARBA00023004"/>
    </source>
</evidence>
<sequence>MRAVYGGVVSADPVLPSHRVHLDAGGNARLHPLARQAFLQAVDDGWSDPRRLYSESRRAATLLAGAREALAASLGARTGEIHLAPSHTVALHSAVAATVHGRRRTGSTVVVSAVERAVVLSAAGHAAASTDLVPVDRLGQVDVDRFTDAVAGPGIALAALQHSNGEVGTIQPVGQALDAARAAKVPLLVDAGAAVGHVAMDDSWDLLAADPADWGGPSGVGVLAVRQQVRWSPTWPDDPDRWFPGGVSVPAAFAAAVALQARDDERAATSARHRRLVDRLRTRIPQLVPDVEIVGPDVDRLPHVMTFSCLFVDGEALVTELDKAGFTVGSGSACASAATEPSHVLAAMGVLTHGNARIVLDDTTSDDDIERFLAALPVVVAHVRSNLGVDGL</sequence>
<dbReference type="InterPro" id="IPR015421">
    <property type="entry name" value="PyrdxlP-dep_Trfase_major"/>
</dbReference>
<accession>A0A2A9E2M6</accession>
<evidence type="ECO:0000256" key="5">
    <source>
        <dbReference type="ARBA" id="ARBA00022898"/>
    </source>
</evidence>
<keyword evidence="11" id="KW-1185">Reference proteome</keyword>
<evidence type="ECO:0000256" key="1">
    <source>
        <dbReference type="ARBA" id="ARBA00001933"/>
    </source>
</evidence>
<keyword evidence="7" id="KW-0411">Iron-sulfur</keyword>
<name>A0A2A9E2M6_9MICO</name>
<dbReference type="Proteomes" id="UP000225548">
    <property type="component" value="Unassembled WGS sequence"/>
</dbReference>
<evidence type="ECO:0000313" key="10">
    <source>
        <dbReference type="EMBL" id="PFG32906.1"/>
    </source>
</evidence>
<dbReference type="Gene3D" id="3.90.1150.10">
    <property type="entry name" value="Aspartate Aminotransferase, domain 1"/>
    <property type="match status" value="1"/>
</dbReference>
<comment type="similarity">
    <text evidence="2">Belongs to the class-V pyridoxal-phosphate-dependent aminotransferase family. NifS/IscS subfamily.</text>
</comment>
<proteinExistence type="inferred from homology"/>
<comment type="catalytic activity">
    <reaction evidence="8">
        <text>(sulfur carrier)-H + L-cysteine = (sulfur carrier)-SH + L-alanine</text>
        <dbReference type="Rhea" id="RHEA:43892"/>
        <dbReference type="Rhea" id="RHEA-COMP:14737"/>
        <dbReference type="Rhea" id="RHEA-COMP:14739"/>
        <dbReference type="ChEBI" id="CHEBI:29917"/>
        <dbReference type="ChEBI" id="CHEBI:35235"/>
        <dbReference type="ChEBI" id="CHEBI:57972"/>
        <dbReference type="ChEBI" id="CHEBI:64428"/>
        <dbReference type="EC" id="2.8.1.7"/>
    </reaction>
</comment>
<keyword evidence="5" id="KW-0663">Pyridoxal phosphate</keyword>
<evidence type="ECO:0000256" key="3">
    <source>
        <dbReference type="ARBA" id="ARBA00022679"/>
    </source>
</evidence>
<dbReference type="PANTHER" id="PTHR11601:SF34">
    <property type="entry name" value="CYSTEINE DESULFURASE"/>
    <property type="match status" value="1"/>
</dbReference>
<organism evidence="10 11">
    <name type="scientific">Sanguibacter antarcticus</name>
    <dbReference type="NCBI Taxonomy" id="372484"/>
    <lineage>
        <taxon>Bacteria</taxon>
        <taxon>Bacillati</taxon>
        <taxon>Actinomycetota</taxon>
        <taxon>Actinomycetes</taxon>
        <taxon>Micrococcales</taxon>
        <taxon>Sanguibacteraceae</taxon>
        <taxon>Sanguibacter</taxon>
    </lineage>
</organism>
<dbReference type="InterPro" id="IPR000192">
    <property type="entry name" value="Aminotrans_V_dom"/>
</dbReference>
<dbReference type="PANTHER" id="PTHR11601">
    <property type="entry name" value="CYSTEINE DESULFURYLASE FAMILY MEMBER"/>
    <property type="match status" value="1"/>
</dbReference>
<comment type="cofactor">
    <cofactor evidence="1">
        <name>pyridoxal 5'-phosphate</name>
        <dbReference type="ChEBI" id="CHEBI:597326"/>
    </cofactor>
</comment>
<evidence type="ECO:0000256" key="8">
    <source>
        <dbReference type="ARBA" id="ARBA00050776"/>
    </source>
</evidence>
<evidence type="ECO:0000256" key="4">
    <source>
        <dbReference type="ARBA" id="ARBA00022723"/>
    </source>
</evidence>
<evidence type="ECO:0000313" key="11">
    <source>
        <dbReference type="Proteomes" id="UP000225548"/>
    </source>
</evidence>
<dbReference type="InterPro" id="IPR015422">
    <property type="entry name" value="PyrdxlP-dep_Trfase_small"/>
</dbReference>
<keyword evidence="4" id="KW-0479">Metal-binding</keyword>
<keyword evidence="3" id="KW-0808">Transferase</keyword>
<evidence type="ECO:0000256" key="7">
    <source>
        <dbReference type="ARBA" id="ARBA00023014"/>
    </source>
</evidence>
<dbReference type="Pfam" id="PF00266">
    <property type="entry name" value="Aminotran_5"/>
    <property type="match status" value="1"/>
</dbReference>
<protein>
    <submittedName>
        <fullName evidence="10">Cysteine desulfurase</fullName>
    </submittedName>
</protein>
<dbReference type="Gene3D" id="3.40.640.10">
    <property type="entry name" value="Type I PLP-dependent aspartate aminotransferase-like (Major domain)"/>
    <property type="match status" value="1"/>
</dbReference>
<dbReference type="InterPro" id="IPR015424">
    <property type="entry name" value="PyrdxlP-dep_Trfase"/>
</dbReference>
<feature type="domain" description="Aminotransferase class V" evidence="9">
    <location>
        <begin position="48"/>
        <end position="372"/>
    </location>
</feature>
<dbReference type="EMBL" id="PDJG01000001">
    <property type="protein sequence ID" value="PFG32906.1"/>
    <property type="molecule type" value="Genomic_DNA"/>
</dbReference>
<evidence type="ECO:0000259" key="9">
    <source>
        <dbReference type="Pfam" id="PF00266"/>
    </source>
</evidence>
<gene>
    <name evidence="10" type="ORF">ATL42_0758</name>
</gene>
<dbReference type="GO" id="GO:0031071">
    <property type="term" value="F:cysteine desulfurase activity"/>
    <property type="evidence" value="ECO:0007669"/>
    <property type="project" value="UniProtKB-EC"/>
</dbReference>
<dbReference type="InterPro" id="IPR016454">
    <property type="entry name" value="Cysteine_dSase"/>
</dbReference>
<dbReference type="SUPFAM" id="SSF53383">
    <property type="entry name" value="PLP-dependent transferases"/>
    <property type="match status" value="1"/>
</dbReference>
<evidence type="ECO:0000256" key="2">
    <source>
        <dbReference type="ARBA" id="ARBA00006490"/>
    </source>
</evidence>
<comment type="caution">
    <text evidence="10">The sequence shown here is derived from an EMBL/GenBank/DDBJ whole genome shotgun (WGS) entry which is preliminary data.</text>
</comment>
<keyword evidence="6" id="KW-0408">Iron</keyword>
<dbReference type="GO" id="GO:0051536">
    <property type="term" value="F:iron-sulfur cluster binding"/>
    <property type="evidence" value="ECO:0007669"/>
    <property type="project" value="UniProtKB-KW"/>
</dbReference>
<dbReference type="AlphaFoldDB" id="A0A2A9E2M6"/>
<reference evidence="10 11" key="1">
    <citation type="submission" date="2017-10" db="EMBL/GenBank/DDBJ databases">
        <title>Sequencing the genomes of 1000 actinobacteria strains.</title>
        <authorList>
            <person name="Klenk H.-P."/>
        </authorList>
    </citation>
    <scope>NUCLEOTIDE SEQUENCE [LARGE SCALE GENOMIC DNA]</scope>
    <source>
        <strain evidence="10 11">DSM 18966</strain>
    </source>
</reference>
<dbReference type="PIRSF" id="PIRSF005572">
    <property type="entry name" value="NifS"/>
    <property type="match status" value="1"/>
</dbReference>